<dbReference type="EMBL" id="CP000282">
    <property type="protein sequence ID" value="ABD82381.1"/>
    <property type="molecule type" value="Genomic_DNA"/>
</dbReference>
<dbReference type="HOGENOM" id="CLU_021823_0_1_6"/>
<organism evidence="1 2">
    <name type="scientific">Saccharophagus degradans (strain 2-40 / ATCC 43961 / DSM 17024)</name>
    <dbReference type="NCBI Taxonomy" id="203122"/>
    <lineage>
        <taxon>Bacteria</taxon>
        <taxon>Pseudomonadati</taxon>
        <taxon>Pseudomonadota</taxon>
        <taxon>Gammaproteobacteria</taxon>
        <taxon>Cellvibrionales</taxon>
        <taxon>Cellvibrionaceae</taxon>
        <taxon>Saccharophagus</taxon>
    </lineage>
</organism>
<dbReference type="Gene3D" id="3.20.20.80">
    <property type="entry name" value="Glycosidases"/>
    <property type="match status" value="1"/>
</dbReference>
<dbReference type="CAZy" id="GH79">
    <property type="family name" value="Glycoside Hydrolase Family 79"/>
</dbReference>
<gene>
    <name evidence="1" type="ordered locus">Sde_3124</name>
</gene>
<reference evidence="1 2" key="1">
    <citation type="journal article" date="2008" name="PLoS Genet.">
        <title>Complete genome sequence of the complex carbohydrate-degrading marine bacterium, Saccharophagus degradans strain 2-40 T.</title>
        <authorList>
            <person name="Weiner R.M."/>
            <person name="Taylor L.E.II."/>
            <person name="Henrissat B."/>
            <person name="Hauser L."/>
            <person name="Land M."/>
            <person name="Coutinho P.M."/>
            <person name="Rancurel C."/>
            <person name="Saunders E.H."/>
            <person name="Longmire A.G."/>
            <person name="Zhang H."/>
            <person name="Bayer E.A."/>
            <person name="Gilbert H.J."/>
            <person name="Larimer F."/>
            <person name="Zhulin I.B."/>
            <person name="Ekborg N.A."/>
            <person name="Lamed R."/>
            <person name="Richardson P.M."/>
            <person name="Borovok I."/>
            <person name="Hutcheson S."/>
        </authorList>
    </citation>
    <scope>NUCLEOTIDE SEQUENCE [LARGE SCALE GENOMIC DNA]</scope>
    <source>
        <strain evidence="2">2-40 / ATCC 43961 / DSM 17024</strain>
    </source>
</reference>
<dbReference type="GO" id="GO:0005615">
    <property type="term" value="C:extracellular space"/>
    <property type="evidence" value="ECO:0007669"/>
    <property type="project" value="TreeGrafter"/>
</dbReference>
<dbReference type="PANTHER" id="PTHR46145:SF4">
    <property type="entry name" value="HEPARANASE"/>
    <property type="match status" value="1"/>
</dbReference>
<dbReference type="eggNOG" id="ENOG502Z9F7">
    <property type="taxonomic scope" value="Bacteria"/>
</dbReference>
<dbReference type="GO" id="GO:0016798">
    <property type="term" value="F:hydrolase activity, acting on glycosyl bonds"/>
    <property type="evidence" value="ECO:0007669"/>
    <property type="project" value="UniProtKB-KW"/>
</dbReference>
<dbReference type="InterPro" id="IPR017853">
    <property type="entry name" value="GH"/>
</dbReference>
<dbReference type="GO" id="GO:0016020">
    <property type="term" value="C:membrane"/>
    <property type="evidence" value="ECO:0007669"/>
    <property type="project" value="InterPro"/>
</dbReference>
<dbReference type="Pfam" id="PF03662">
    <property type="entry name" value="Glyco_hydro_79n"/>
    <property type="match status" value="1"/>
</dbReference>
<evidence type="ECO:0000313" key="2">
    <source>
        <dbReference type="Proteomes" id="UP000001947"/>
    </source>
</evidence>
<dbReference type="KEGG" id="sde:Sde_3124"/>
<dbReference type="SUPFAM" id="SSF51445">
    <property type="entry name" value="(Trans)glycosidases"/>
    <property type="match status" value="1"/>
</dbReference>
<dbReference type="GO" id="GO:0031012">
    <property type="term" value="C:extracellular matrix"/>
    <property type="evidence" value="ECO:0007669"/>
    <property type="project" value="TreeGrafter"/>
</dbReference>
<dbReference type="PANTHER" id="PTHR46145">
    <property type="entry name" value="HEPARANASE"/>
    <property type="match status" value="1"/>
</dbReference>
<keyword evidence="1" id="KW-0326">Glycosidase</keyword>
<dbReference type="AlphaFoldDB" id="Q21FZ8"/>
<keyword evidence="1" id="KW-0378">Hydrolase</keyword>
<dbReference type="Proteomes" id="UP000001947">
    <property type="component" value="Chromosome"/>
</dbReference>
<sequence>MLTTTRETLLALFLPKRPLLPRASIYISDTPQPHQIDERYLSFAIDISVLAGGFWWEGSSVIRKGLGGLRVQPLSLNSKKLDRLVQALGPAYVRVGGSEADKIHYFEDPTNDKDSLVLTKAMWDSLHAFIQRNNLAFSFTVKYGLFKRQLHGDWQGSEAEKLLRYSLERGYRIDVCELGNELNAYWAFHGINAQPGAKKLAQDYSTFRQVLHSFYPNARVLGPGSAFWPKLGETIKPFSNITKGFLANLTEDIDIVDWHYYPFQSARSPVRTRSAKPENFIDYKNLDDFKRYSLQLKKWRDELQPNAQLWTGESGSAQCGGEARCSDRWASCFWWADQLACGALMGQAVMIRQSLIGGEYGLVDRLTLKPRPDYWLSWIWARLMGKQVFNVTSSDPNLRVYCHSLAEGGQHDGSRCLLLINLNKHSVTLDPSIAEKVKAQYELRAKKLTSKRIKINGKKPKLKKGKLKLQDFPLLPSTNVVRPLTINFWIMEN</sequence>
<name>Q21FZ8_SACD2</name>
<dbReference type="STRING" id="203122.Sde_3124"/>
<dbReference type="InterPro" id="IPR005199">
    <property type="entry name" value="Glyco_hydro_79"/>
</dbReference>
<evidence type="ECO:0000313" key="1">
    <source>
        <dbReference type="EMBL" id="ABD82381.1"/>
    </source>
</evidence>
<proteinExistence type="predicted"/>
<dbReference type="OrthoDB" id="366350at2"/>
<protein>
    <submittedName>
        <fullName evidence="1">Retaining b-glycosidase-like protein</fullName>
    </submittedName>
</protein>
<keyword evidence="2" id="KW-1185">Reference proteome</keyword>
<accession>Q21FZ8</accession>